<dbReference type="Gene3D" id="3.50.50.60">
    <property type="entry name" value="FAD/NAD(P)-binding domain"/>
    <property type="match status" value="2"/>
</dbReference>
<dbReference type="PRINTS" id="PR00420">
    <property type="entry name" value="RNGMNOXGNASE"/>
</dbReference>
<gene>
    <name evidence="4" type="ORF">GCM10023215_34160</name>
</gene>
<dbReference type="InterPro" id="IPR050631">
    <property type="entry name" value="PheA/TfdB_FAD_monoxygenase"/>
</dbReference>
<evidence type="ECO:0000256" key="2">
    <source>
        <dbReference type="SAM" id="MobiDB-lite"/>
    </source>
</evidence>
<keyword evidence="5" id="KW-1185">Reference proteome</keyword>
<sequence length="413" mass="45088">MLLTYLLARGGVPVTLLEAPGDFDRRFRGDTLAPPVLDYLDALGLAEPLLAAVPHARADAFRWHTPSRTYTLADYRWASRRFGYYALIPQARFLPWLARRAEQHGARILMGARFRTLLRDADDRVCGVEYTHAGAAQQLTADVVIGADGRSSKVRHASRLVATELGANLDILWYAVPRRPDDPDLSGLDLFAAPGTTVVLLGQEDSWQVGYDIPAGTLPEVRARGLAPIIDAITRVAPWLGDRLDTLTDLNQLTLLPVRITRLDRWTEPGLLLIGDAAHVISPVGGNGINFALADAAEAANQLLDPLRADPVDPGRIDAAAHRVEVRRRPPIDREQASQLRIEKDSADRLRRGDPRPAGFLQLVATIPGLPRLIGRQTRKLRLPAPVPTILDRPALSPPGRRQGSAALGGEGL</sequence>
<evidence type="ECO:0000259" key="3">
    <source>
        <dbReference type="Pfam" id="PF01494"/>
    </source>
</evidence>
<keyword evidence="1" id="KW-0560">Oxidoreductase</keyword>
<accession>A0ABP8WR08</accession>
<organism evidence="4 5">
    <name type="scientific">Pseudonocardia yuanmonensis</name>
    <dbReference type="NCBI Taxonomy" id="1095914"/>
    <lineage>
        <taxon>Bacteria</taxon>
        <taxon>Bacillati</taxon>
        <taxon>Actinomycetota</taxon>
        <taxon>Actinomycetes</taxon>
        <taxon>Pseudonocardiales</taxon>
        <taxon>Pseudonocardiaceae</taxon>
        <taxon>Pseudonocardia</taxon>
    </lineage>
</organism>
<dbReference type="RefSeq" id="WP_345381542.1">
    <property type="nucleotide sequence ID" value="NZ_BAABIC010000011.1"/>
</dbReference>
<dbReference type="SUPFAM" id="SSF51905">
    <property type="entry name" value="FAD/NAD(P)-binding domain"/>
    <property type="match status" value="1"/>
</dbReference>
<protein>
    <submittedName>
        <fullName evidence="4">FAD-dependent oxidoreductase</fullName>
    </submittedName>
</protein>
<dbReference type="Proteomes" id="UP001500325">
    <property type="component" value="Unassembled WGS sequence"/>
</dbReference>
<proteinExistence type="predicted"/>
<name>A0ABP8WR08_9PSEU</name>
<feature type="domain" description="FAD-binding" evidence="3">
    <location>
        <begin position="1"/>
        <end position="308"/>
    </location>
</feature>
<evidence type="ECO:0000256" key="1">
    <source>
        <dbReference type="ARBA" id="ARBA00023002"/>
    </source>
</evidence>
<evidence type="ECO:0000313" key="5">
    <source>
        <dbReference type="Proteomes" id="UP001500325"/>
    </source>
</evidence>
<feature type="region of interest" description="Disordered" evidence="2">
    <location>
        <begin position="390"/>
        <end position="413"/>
    </location>
</feature>
<dbReference type="PANTHER" id="PTHR43476">
    <property type="entry name" value="3-(3-HYDROXY-PHENYL)PROPIONATE/3-HYDROXYCINNAMIC ACID HYDROXYLASE"/>
    <property type="match status" value="1"/>
</dbReference>
<dbReference type="EMBL" id="BAABIC010000011">
    <property type="protein sequence ID" value="GAA4693818.1"/>
    <property type="molecule type" value="Genomic_DNA"/>
</dbReference>
<dbReference type="InterPro" id="IPR036188">
    <property type="entry name" value="FAD/NAD-bd_sf"/>
</dbReference>
<dbReference type="InterPro" id="IPR002938">
    <property type="entry name" value="FAD-bd"/>
</dbReference>
<comment type="caution">
    <text evidence="4">The sequence shown here is derived from an EMBL/GenBank/DDBJ whole genome shotgun (WGS) entry which is preliminary data.</text>
</comment>
<dbReference type="Pfam" id="PF01494">
    <property type="entry name" value="FAD_binding_3"/>
    <property type="match status" value="1"/>
</dbReference>
<reference evidence="5" key="1">
    <citation type="journal article" date="2019" name="Int. J. Syst. Evol. Microbiol.">
        <title>The Global Catalogue of Microorganisms (GCM) 10K type strain sequencing project: providing services to taxonomists for standard genome sequencing and annotation.</title>
        <authorList>
            <consortium name="The Broad Institute Genomics Platform"/>
            <consortium name="The Broad Institute Genome Sequencing Center for Infectious Disease"/>
            <person name="Wu L."/>
            <person name="Ma J."/>
        </authorList>
    </citation>
    <scope>NUCLEOTIDE SEQUENCE [LARGE SCALE GENOMIC DNA]</scope>
    <source>
        <strain evidence="5">JCM 18055</strain>
    </source>
</reference>
<evidence type="ECO:0000313" key="4">
    <source>
        <dbReference type="EMBL" id="GAA4693818.1"/>
    </source>
</evidence>
<dbReference type="PANTHER" id="PTHR43476:SF5">
    <property type="entry name" value="FAD-DEPENDENT MONOOXYGENASE"/>
    <property type="match status" value="1"/>
</dbReference>